<sequence>MTSDNAMEVVKVKTEIGEGDAKPLADMANGQEKEEDPLVNFSEPSAEEEEPALKKPKLENGGVRAVSVESGPQMEQDGPVVEGPGAKRDVKPFSLPKLTSSQEEDIKRAKKYAMEQSIKSVLVRQTIQHQQQQMQNFQNTVQRQQALALMCRIYVGSINFEIKEDTIKQAFLPFGPIKSVNLSWDPITNKHKGFAFIEYEVPEAAQLALEQMNGVMIGGRNIKVGRPSNMPQAQPIIEQLALEATHFNRIYVASIHSDLSESDIQSVFEAFGKIKSCKLAPDPSKPGKHKGYGFIEYETPQAQADAVASMNLFDLGGQYLRVGKAITPPDALAPSHGPTSMPTAAAVAIAATTAKIQAMDAQQQVTGLGPPGLAMPTLGGPAVVAPTSLSTPPHQPLQPPQPLPASVTAVTAPFAAAAGNPHMHHPGLMPATLTPAGMPLTPSAAASLLTPLRPGTPGLGLPVMPPPIMTTSAGNMGRGIGPMGVGSERLRFPAQNASGCLPHPLNQALMNLNLPEVFMSATAAVLATGLRHMLEQKAAAAAAAAAPPQPPMTILPPKNEEEEKKQEEEAPLTLDQQENLKISGSNARHMVMQKLMRQAEHTVMVLRNMVGVEDLDDDLKDEVTDECEKFGKVKRVIIYQEKQSEEEDAEVIVKIFVEFTSHDEVERAVAALNGRFFGGRMLTAEKYDQEMFNSNDLSGNDRQFDLQCEDSSAMLALDKNSSRLEALIFAELTGKKPHFVLLNAVLEMLVLPGDQGVEECNLRDSAQVDSIHPALLVGVNFSSAGHDGCTTRFLSAFHASKSGSNTKA</sequence>
<keyword evidence="11" id="KW-1185">Reference proteome</keyword>
<evidence type="ECO:0000256" key="2">
    <source>
        <dbReference type="ARBA" id="ARBA00005987"/>
    </source>
</evidence>
<dbReference type="FunFam" id="3.30.70.330:FF:000136">
    <property type="entry name" value="poly(U)-binding-splicing factor PUF60 isoform X1"/>
    <property type="match status" value="1"/>
</dbReference>
<name>A0A2T7P9J2_POMCA</name>
<feature type="domain" description="RRM" evidence="9">
    <location>
        <begin position="151"/>
        <end position="229"/>
    </location>
</feature>
<dbReference type="GO" id="GO:0006376">
    <property type="term" value="P:mRNA splice site recognition"/>
    <property type="evidence" value="ECO:0007669"/>
    <property type="project" value="TreeGrafter"/>
</dbReference>
<dbReference type="PROSITE" id="PS50102">
    <property type="entry name" value="RRM"/>
    <property type="match status" value="3"/>
</dbReference>
<feature type="domain" description="RRM" evidence="9">
    <location>
        <begin position="602"/>
        <end position="689"/>
    </location>
</feature>
<dbReference type="Pfam" id="PF00076">
    <property type="entry name" value="RRM_1"/>
    <property type="match status" value="3"/>
</dbReference>
<protein>
    <recommendedName>
        <fullName evidence="9">RRM domain-containing protein</fullName>
    </recommendedName>
</protein>
<dbReference type="FunFam" id="3.30.70.330:FF:000382">
    <property type="entry name" value="G-patch domain-containing protein"/>
    <property type="match status" value="1"/>
</dbReference>
<dbReference type="OrthoDB" id="20943at2759"/>
<evidence type="ECO:0000313" key="10">
    <source>
        <dbReference type="EMBL" id="PVD30084.1"/>
    </source>
</evidence>
<dbReference type="InterPro" id="IPR000504">
    <property type="entry name" value="RRM_dom"/>
</dbReference>
<dbReference type="Gene3D" id="3.30.70.330">
    <property type="match status" value="3"/>
</dbReference>
<evidence type="ECO:0000313" key="11">
    <source>
        <dbReference type="Proteomes" id="UP000245119"/>
    </source>
</evidence>
<dbReference type="GO" id="GO:0000380">
    <property type="term" value="P:alternative mRNA splicing, via spliceosome"/>
    <property type="evidence" value="ECO:0007669"/>
    <property type="project" value="TreeGrafter"/>
</dbReference>
<dbReference type="PANTHER" id="PTHR47330:SF1">
    <property type="entry name" value="POLY(U)-BINDING-SPLICING FACTOR PUF60"/>
    <property type="match status" value="1"/>
</dbReference>
<keyword evidence="4 7" id="KW-0694">RNA-binding</keyword>
<dbReference type="GO" id="GO:0000381">
    <property type="term" value="P:regulation of alternative mRNA splicing, via spliceosome"/>
    <property type="evidence" value="ECO:0007669"/>
    <property type="project" value="InterPro"/>
</dbReference>
<evidence type="ECO:0000256" key="6">
    <source>
        <dbReference type="ARBA" id="ARBA00023242"/>
    </source>
</evidence>
<evidence type="ECO:0000256" key="4">
    <source>
        <dbReference type="ARBA" id="ARBA00022884"/>
    </source>
</evidence>
<dbReference type="GO" id="GO:0003723">
    <property type="term" value="F:RNA binding"/>
    <property type="evidence" value="ECO:0007669"/>
    <property type="project" value="UniProtKB-UniRule"/>
</dbReference>
<comment type="similarity">
    <text evidence="2">Belongs to the RRM half pint family.</text>
</comment>
<dbReference type="SMART" id="SM00361">
    <property type="entry name" value="RRM_1"/>
    <property type="match status" value="3"/>
</dbReference>
<dbReference type="CDD" id="cd12371">
    <property type="entry name" value="RRM2_PUF60"/>
    <property type="match status" value="1"/>
</dbReference>
<evidence type="ECO:0000256" key="3">
    <source>
        <dbReference type="ARBA" id="ARBA00022664"/>
    </source>
</evidence>
<dbReference type="GO" id="GO:0071013">
    <property type="term" value="C:catalytic step 2 spliceosome"/>
    <property type="evidence" value="ECO:0007669"/>
    <property type="project" value="TreeGrafter"/>
</dbReference>
<gene>
    <name evidence="10" type="ORF">C0Q70_09345</name>
</gene>
<evidence type="ECO:0000256" key="8">
    <source>
        <dbReference type="SAM" id="MobiDB-lite"/>
    </source>
</evidence>
<reference evidence="10 11" key="1">
    <citation type="submission" date="2018-04" db="EMBL/GenBank/DDBJ databases">
        <title>The genome of golden apple snail Pomacea canaliculata provides insight into stress tolerance and invasive adaptation.</title>
        <authorList>
            <person name="Liu C."/>
            <person name="Liu B."/>
            <person name="Ren Y."/>
            <person name="Zhang Y."/>
            <person name="Wang H."/>
            <person name="Li S."/>
            <person name="Jiang F."/>
            <person name="Yin L."/>
            <person name="Zhang G."/>
            <person name="Qian W."/>
            <person name="Fan W."/>
        </authorList>
    </citation>
    <scope>NUCLEOTIDE SEQUENCE [LARGE SCALE GENOMIC DNA]</scope>
    <source>
        <strain evidence="10">SZHN2017</strain>
        <tissue evidence="10">Muscle</tissue>
    </source>
</reference>
<dbReference type="GO" id="GO:0071011">
    <property type="term" value="C:precatalytic spliceosome"/>
    <property type="evidence" value="ECO:0007669"/>
    <property type="project" value="TreeGrafter"/>
</dbReference>
<keyword evidence="5" id="KW-0508">mRNA splicing</keyword>
<dbReference type="InterPro" id="IPR051974">
    <property type="entry name" value="PUF60_regulator"/>
</dbReference>
<dbReference type="InterPro" id="IPR035979">
    <property type="entry name" value="RBD_domain_sf"/>
</dbReference>
<dbReference type="AlphaFoldDB" id="A0A2T7P9J2"/>
<feature type="region of interest" description="Disordered" evidence="8">
    <location>
        <begin position="13"/>
        <end position="93"/>
    </location>
</feature>
<organism evidence="10 11">
    <name type="scientific">Pomacea canaliculata</name>
    <name type="common">Golden apple snail</name>
    <dbReference type="NCBI Taxonomy" id="400727"/>
    <lineage>
        <taxon>Eukaryota</taxon>
        <taxon>Metazoa</taxon>
        <taxon>Spiralia</taxon>
        <taxon>Lophotrochozoa</taxon>
        <taxon>Mollusca</taxon>
        <taxon>Gastropoda</taxon>
        <taxon>Caenogastropoda</taxon>
        <taxon>Architaenioglossa</taxon>
        <taxon>Ampullarioidea</taxon>
        <taxon>Ampullariidae</taxon>
        <taxon>Pomacea</taxon>
    </lineage>
</organism>
<feature type="domain" description="RRM" evidence="9">
    <location>
        <begin position="248"/>
        <end position="327"/>
    </location>
</feature>
<evidence type="ECO:0000256" key="5">
    <source>
        <dbReference type="ARBA" id="ARBA00023187"/>
    </source>
</evidence>
<evidence type="ECO:0000259" key="9">
    <source>
        <dbReference type="PROSITE" id="PS50102"/>
    </source>
</evidence>
<feature type="region of interest" description="Disordered" evidence="8">
    <location>
        <begin position="541"/>
        <end position="574"/>
    </location>
</feature>
<proteinExistence type="inferred from homology"/>
<dbReference type="CDD" id="cd12370">
    <property type="entry name" value="RRM1_PUF60"/>
    <property type="match status" value="1"/>
</dbReference>
<feature type="compositionally biased region" description="Basic and acidic residues" evidence="8">
    <location>
        <begin position="558"/>
        <end position="568"/>
    </location>
</feature>
<dbReference type="EMBL" id="PZQS01000005">
    <property type="protein sequence ID" value="PVD30084.1"/>
    <property type="molecule type" value="Genomic_DNA"/>
</dbReference>
<dbReference type="InterPro" id="IPR034211">
    <property type="entry name" value="PUF60_RRM2"/>
</dbReference>
<dbReference type="InterPro" id="IPR006532">
    <property type="entry name" value="PUF60-like"/>
</dbReference>
<dbReference type="SUPFAM" id="SSF54928">
    <property type="entry name" value="RNA-binding domain, RBD"/>
    <property type="match status" value="2"/>
</dbReference>
<keyword evidence="3" id="KW-0507">mRNA processing</keyword>
<dbReference type="InterPro" id="IPR034209">
    <property type="entry name" value="PUF60_RRM1"/>
</dbReference>
<dbReference type="SMART" id="SM00360">
    <property type="entry name" value="RRM"/>
    <property type="match status" value="3"/>
</dbReference>
<evidence type="ECO:0000256" key="1">
    <source>
        <dbReference type="ARBA" id="ARBA00004123"/>
    </source>
</evidence>
<keyword evidence="6" id="KW-0539">Nucleus</keyword>
<accession>A0A2T7P9J2</accession>
<dbReference type="PANTHER" id="PTHR47330">
    <property type="entry name" value="POLY(U)-BINDING-SPLICING FACTOR PUF60-B-RELATED"/>
    <property type="match status" value="1"/>
</dbReference>
<feature type="compositionally biased region" description="Basic and acidic residues" evidence="8">
    <location>
        <begin position="13"/>
        <end position="23"/>
    </location>
</feature>
<evidence type="ECO:0000256" key="7">
    <source>
        <dbReference type="PROSITE-ProRule" id="PRU00176"/>
    </source>
</evidence>
<dbReference type="InterPro" id="IPR012677">
    <property type="entry name" value="Nucleotide-bd_a/b_plait_sf"/>
</dbReference>
<dbReference type="STRING" id="400727.A0A2T7P9J2"/>
<dbReference type="Proteomes" id="UP000245119">
    <property type="component" value="Linkage Group LG5"/>
</dbReference>
<comment type="caution">
    <text evidence="10">The sequence shown here is derived from an EMBL/GenBank/DDBJ whole genome shotgun (WGS) entry which is preliminary data.</text>
</comment>
<comment type="subcellular location">
    <subcellularLocation>
        <location evidence="1">Nucleus</location>
    </subcellularLocation>
</comment>
<dbReference type="NCBIfam" id="TIGR01645">
    <property type="entry name" value="half-pint"/>
    <property type="match status" value="1"/>
</dbReference>
<dbReference type="InterPro" id="IPR003954">
    <property type="entry name" value="RRM_euk-type"/>
</dbReference>